<accession>A0ABQ7L0B9</accession>
<comment type="subcellular location">
    <subcellularLocation>
        <location evidence="2">Nucleus</location>
        <location evidence="2">Nucleolus</location>
    </subcellularLocation>
    <subcellularLocation>
        <location evidence="1">Vacuole</location>
    </subcellularLocation>
</comment>
<keyword evidence="5" id="KW-0853">WD repeat</keyword>
<dbReference type="InterPro" id="IPR011042">
    <property type="entry name" value="6-blade_b-propeller_TolB-like"/>
</dbReference>
<dbReference type="InterPro" id="IPR040382">
    <property type="entry name" value="NOL10/Enp2"/>
</dbReference>
<dbReference type="SUPFAM" id="SSF63829">
    <property type="entry name" value="Calcium-dependent phosphotriesterase"/>
    <property type="match status" value="1"/>
</dbReference>
<keyword evidence="12" id="KW-1133">Transmembrane helix</keyword>
<dbReference type="Pfam" id="PF23097">
    <property type="entry name" value="NOL10_2nd"/>
    <property type="match status" value="1"/>
</dbReference>
<dbReference type="Pfam" id="PF23098">
    <property type="entry name" value="Beta-prop_NOL10_N"/>
    <property type="match status" value="1"/>
</dbReference>
<comment type="caution">
    <text evidence="14">The sequence shown here is derived from an EMBL/GenBank/DDBJ whole genome shotgun (WGS) entry which is preliminary data.</text>
</comment>
<feature type="transmembrane region" description="Helical" evidence="12">
    <location>
        <begin position="7"/>
        <end position="25"/>
    </location>
</feature>
<evidence type="ECO:0000256" key="3">
    <source>
        <dbReference type="ARBA" id="ARBA00005264"/>
    </source>
</evidence>
<organism evidence="14 15">
    <name type="scientific">Brassica rapa subsp. trilocularis</name>
    <dbReference type="NCBI Taxonomy" id="1813537"/>
    <lineage>
        <taxon>Eukaryota</taxon>
        <taxon>Viridiplantae</taxon>
        <taxon>Streptophyta</taxon>
        <taxon>Embryophyta</taxon>
        <taxon>Tracheophyta</taxon>
        <taxon>Spermatophyta</taxon>
        <taxon>Magnoliopsida</taxon>
        <taxon>eudicotyledons</taxon>
        <taxon>Gunneridae</taxon>
        <taxon>Pentapetalae</taxon>
        <taxon>rosids</taxon>
        <taxon>malvids</taxon>
        <taxon>Brassicales</taxon>
        <taxon>Brassicaceae</taxon>
        <taxon>Brassiceae</taxon>
        <taxon>Brassica</taxon>
    </lineage>
</organism>
<dbReference type="PANTHER" id="PTHR14927:SF1">
    <property type="entry name" value="NUC153 DOMAIN-CONTAINING PROTEIN"/>
    <property type="match status" value="1"/>
</dbReference>
<dbReference type="InterPro" id="IPR015943">
    <property type="entry name" value="WD40/YVTN_repeat-like_dom_sf"/>
</dbReference>
<evidence type="ECO:0000313" key="15">
    <source>
        <dbReference type="Proteomes" id="UP000823674"/>
    </source>
</evidence>
<keyword evidence="15" id="KW-1185">Reference proteome</keyword>
<evidence type="ECO:0000256" key="6">
    <source>
        <dbReference type="ARBA" id="ARBA00022737"/>
    </source>
</evidence>
<evidence type="ECO:0000256" key="4">
    <source>
        <dbReference type="ARBA" id="ARBA00022554"/>
    </source>
</evidence>
<protein>
    <recommendedName>
        <fullName evidence="13">BHLH domain-containing protein</fullName>
    </recommendedName>
</protein>
<dbReference type="InterPro" id="IPR001680">
    <property type="entry name" value="WD40_rpt"/>
</dbReference>
<dbReference type="InterPro" id="IPR056550">
    <property type="entry name" value="NOL10_2nd"/>
</dbReference>
<dbReference type="Pfam" id="PF08159">
    <property type="entry name" value="NUC153"/>
    <property type="match status" value="1"/>
</dbReference>
<evidence type="ECO:0000256" key="11">
    <source>
        <dbReference type="SAM" id="MobiDB-lite"/>
    </source>
</evidence>
<feature type="region of interest" description="Disordered" evidence="11">
    <location>
        <begin position="917"/>
        <end position="947"/>
    </location>
</feature>
<dbReference type="InterPro" id="IPR036638">
    <property type="entry name" value="HLH_DNA-bd_sf"/>
</dbReference>
<dbReference type="InterPro" id="IPR056551">
    <property type="entry name" value="Beta-prop_NOL10_N"/>
</dbReference>
<dbReference type="SUPFAM" id="SSF47459">
    <property type="entry name" value="HLH, helix-loop-helix DNA-binding domain"/>
    <property type="match status" value="2"/>
</dbReference>
<sequence>MPISERVPTWAAVPAVFAVLAVISYQTLITPYNLEGAKNVLPMGKTIPLPVDGPESIEWDPQGGGPYAAVVDGRILKWRGDDLGWVEFAHTSPHRGNCSRHGVVPTCGRPLGLTFEKKTGDLYICDGYLGVMKVGPEGGLAELVVDQAEGRKVMFANQMDIDEEEDDLYFNDSSDKYHFRDVFYVVFNGERSGRVIRYNKKTKEAKVVMDNLRCNNGLALNKDRSFVISCESSTGLVHRYWIKGPKAGTRDIFAKVPGYPDNIRLTPTGDFWLGIHCKKNLIGRLIVNNQWLGKLVEKTVKLEFLIGLMNSFKPHGVAVKISGETGEILEILEDKEGETMQYVSEVYERDDGKLWLSSVFKPAVWMTTYGDRVKSTSINGVKLYHVSCAPNVATWLNPKKQRALRKNPHYMQRVELIQDLKFGNATTRIKATPDGEYLIASGTYPSQVKVYELGQLGLKFERHLDSAIVDFEILDDDYSKLAFLCADRSINLHAKYGKHHSLRIPRMGRDLTYDNQSCDLLCAASSPDLYRINLEQGRFLSPLSTQSPALNVVSRSNLHGLIACGGEDGAVECFDMRMKSSAARINAVTHGGDAAAEVTAIEFDDSEGLQVAVGSSAGKVFIYDLRTSAPIQMKDHMYESPILSIKWQRTLNTQEPKLITTDKHIVRIWDPNTGEGMTSIQPTTHMSLSGGEINDICVFPGSGLMLLALNSSLIPSYFIPELGPAPKWCSPLENLTEEMEETGQTTIYDNYKFVTKEELEKLQLTPLIGTDLLKAQMHGYFMKHHLYKDALAEVERFAYDNYKESNKQKKLETERSQRITKKIKLPKVNRDLANTIHNEEGAEEEKKSVEEAVKKVSTKKKKPGLSGEDFSCGRFDNMFHNPDFQIDPESYEYRALHPVASSSKKQPSLLDEHFEAVSDGDDENSDSDVSRGSDDGRPSKKWKTPKLFVVKNKRHAEAFHNGRSLAKEDSLPMGERVKAMEDQRGNFGASKDVKFGPGGSREISFNAGRSSTYKEDRDDEDGDGQRSRRRGVQSLGLKQDVVRGGFRSRGGGGFRGRGGGGRGRGEPFGWALTGKCASYSTNDGTSFLDSPVPKTYGVAHHQTSLGVSVSSEGNGIDNNSVMIKKLSHNANERYRRKQMNSLFSTLCSCLPASYQLNKLSIPQTVLRTVKYIPDLQEQVKKLTQKKEDLLVRALGQRDMESYVKQHPQAVASYVSTVFATKNGDNEVMVQISSSTIHKFSIYNVLSGLEEDGFVVVDVSSSSSRGERLFYTLHLQVGKTDSNKIICEELSQKILYLYEECGNSKLVFDQAKMCELGPALFPKFGMELTGEHESYSTNATSFLDFPVPNTHGVAHHETSFGVSVSSEVNGIDNNSVMIKKLCHNANERNRRKKINSLFSTLRSCLPASDQLKKLSIPQTVLRTVKYIPELQEQVKKLTQKKEDLMGRVSGQRDTDRYIKPQPQAVASYVSTVFATKHGDNEVMVQISSSKIHKFSIYNVLNGLEEDGFVVVDVSSSSSRGERLFYTLHFQVGKTDSYKLICEELKKVEYSCDRFTELEAHEQVKKL</sequence>
<name>A0ABQ7L0B9_BRACM</name>
<dbReference type="Pfam" id="PF00010">
    <property type="entry name" value="HLH"/>
    <property type="match status" value="2"/>
</dbReference>
<evidence type="ECO:0000256" key="8">
    <source>
        <dbReference type="ARBA" id="ARBA00023163"/>
    </source>
</evidence>
<dbReference type="SMART" id="SM00353">
    <property type="entry name" value="HLH"/>
    <property type="match status" value="2"/>
</dbReference>
<feature type="compositionally biased region" description="Gly residues" evidence="11">
    <location>
        <begin position="1047"/>
        <end position="1062"/>
    </location>
</feature>
<evidence type="ECO:0000313" key="14">
    <source>
        <dbReference type="EMBL" id="KAG5379692.1"/>
    </source>
</evidence>
<keyword evidence="12" id="KW-0472">Membrane</keyword>
<dbReference type="InterPro" id="IPR011598">
    <property type="entry name" value="bHLH_dom"/>
</dbReference>
<evidence type="ECO:0000256" key="7">
    <source>
        <dbReference type="ARBA" id="ARBA00023015"/>
    </source>
</evidence>
<evidence type="ECO:0000256" key="1">
    <source>
        <dbReference type="ARBA" id="ARBA00004116"/>
    </source>
</evidence>
<feature type="compositionally biased region" description="Basic and acidic residues" evidence="11">
    <location>
        <begin position="928"/>
        <end position="938"/>
    </location>
</feature>
<feature type="coiled-coil region" evidence="10">
    <location>
        <begin position="832"/>
        <end position="859"/>
    </location>
</feature>
<keyword evidence="7" id="KW-0805">Transcription regulation</keyword>
<dbReference type="Gene3D" id="4.10.280.10">
    <property type="entry name" value="Helix-loop-helix DNA-binding domain"/>
    <property type="match status" value="2"/>
</dbReference>
<evidence type="ECO:0000256" key="10">
    <source>
        <dbReference type="SAM" id="Coils"/>
    </source>
</evidence>
<dbReference type="InterPro" id="IPR036322">
    <property type="entry name" value="WD40_repeat_dom_sf"/>
</dbReference>
<evidence type="ECO:0000256" key="12">
    <source>
        <dbReference type="SAM" id="Phobius"/>
    </source>
</evidence>
<dbReference type="InterPro" id="IPR012580">
    <property type="entry name" value="NUC153"/>
</dbReference>
<dbReference type="PANTHER" id="PTHR14927">
    <property type="entry name" value="NUCLEOLAR PROTEIN 10"/>
    <property type="match status" value="1"/>
</dbReference>
<evidence type="ECO:0000259" key="13">
    <source>
        <dbReference type="PROSITE" id="PS50888"/>
    </source>
</evidence>
<gene>
    <name evidence="14" type="primary">A07p029320.1_BraROA</name>
    <name evidence="14" type="ORF">IGI04_027534</name>
</gene>
<dbReference type="CDD" id="cd18914">
    <property type="entry name" value="bHLH_AtORG2_like"/>
    <property type="match status" value="2"/>
</dbReference>
<evidence type="ECO:0000256" key="9">
    <source>
        <dbReference type="ARBA" id="ARBA00023242"/>
    </source>
</evidence>
<evidence type="ECO:0000256" key="5">
    <source>
        <dbReference type="ARBA" id="ARBA00022574"/>
    </source>
</evidence>
<dbReference type="Pfam" id="PF03088">
    <property type="entry name" value="Str_synth"/>
    <property type="match status" value="1"/>
</dbReference>
<keyword evidence="6" id="KW-0677">Repeat</keyword>
<feature type="domain" description="BHLH" evidence="13">
    <location>
        <begin position="1123"/>
        <end position="1175"/>
    </location>
</feature>
<keyword evidence="9" id="KW-0539">Nucleus</keyword>
<dbReference type="Gene3D" id="2.130.10.10">
    <property type="entry name" value="YVTN repeat-like/Quinoprotein amine dehydrogenase"/>
    <property type="match status" value="1"/>
</dbReference>
<feature type="region of interest" description="Disordered" evidence="11">
    <location>
        <begin position="980"/>
        <end position="1065"/>
    </location>
</feature>
<dbReference type="SUPFAM" id="SSF50978">
    <property type="entry name" value="WD40 repeat-like"/>
    <property type="match status" value="1"/>
</dbReference>
<reference evidence="14 15" key="1">
    <citation type="submission" date="2021-03" db="EMBL/GenBank/DDBJ databases">
        <authorList>
            <person name="King G.J."/>
            <person name="Bancroft I."/>
            <person name="Baten A."/>
            <person name="Bloomfield J."/>
            <person name="Borpatragohain P."/>
            <person name="He Z."/>
            <person name="Irish N."/>
            <person name="Irwin J."/>
            <person name="Liu K."/>
            <person name="Mauleon R.P."/>
            <person name="Moore J."/>
            <person name="Morris R."/>
            <person name="Ostergaard L."/>
            <person name="Wang B."/>
            <person name="Wells R."/>
        </authorList>
    </citation>
    <scope>NUCLEOTIDE SEQUENCE [LARGE SCALE GENOMIC DNA]</scope>
    <source>
        <strain evidence="14">R-o-18</strain>
        <tissue evidence="14">Leaf</tissue>
    </source>
</reference>
<keyword evidence="8" id="KW-0804">Transcription</keyword>
<dbReference type="Proteomes" id="UP000823674">
    <property type="component" value="Chromosome A07"/>
</dbReference>
<dbReference type="InterPro" id="IPR018119">
    <property type="entry name" value="Strictosidine_synth_cons-reg"/>
</dbReference>
<keyword evidence="12" id="KW-0812">Transmembrane</keyword>
<feature type="domain" description="BHLH" evidence="13">
    <location>
        <begin position="1377"/>
        <end position="1429"/>
    </location>
</feature>
<evidence type="ECO:0000256" key="2">
    <source>
        <dbReference type="ARBA" id="ARBA00004604"/>
    </source>
</evidence>
<proteinExistence type="inferred from homology"/>
<dbReference type="EMBL" id="JADBGQ010000009">
    <property type="protein sequence ID" value="KAG5379692.1"/>
    <property type="molecule type" value="Genomic_DNA"/>
</dbReference>
<dbReference type="PROSITE" id="PS50888">
    <property type="entry name" value="BHLH"/>
    <property type="match status" value="2"/>
</dbReference>
<comment type="similarity">
    <text evidence="3">Belongs to the WD repeat NOL10/ENP2 family.</text>
</comment>
<keyword evidence="10" id="KW-0175">Coiled coil</keyword>
<dbReference type="SMART" id="SM00320">
    <property type="entry name" value="WD40"/>
    <property type="match status" value="3"/>
</dbReference>
<dbReference type="Gene3D" id="2.120.10.30">
    <property type="entry name" value="TolB, C-terminal domain"/>
    <property type="match status" value="1"/>
</dbReference>
<keyword evidence="4" id="KW-0926">Vacuole</keyword>